<dbReference type="CDD" id="cd06533">
    <property type="entry name" value="Glyco_transf_WecG_TagA"/>
    <property type="match status" value="1"/>
</dbReference>
<dbReference type="GO" id="GO:0047244">
    <property type="term" value="F:N-acetylglucosaminyldiphosphoundecaprenol N-acetyl-beta-D-mannosaminyltransferase activity"/>
    <property type="evidence" value="ECO:0007669"/>
    <property type="project" value="UniProtKB-EC"/>
</dbReference>
<dbReference type="Proteomes" id="UP000541810">
    <property type="component" value="Unassembled WGS sequence"/>
</dbReference>
<dbReference type="PANTHER" id="PTHR34136:SF1">
    <property type="entry name" value="UDP-N-ACETYL-D-MANNOSAMINURONIC ACID TRANSFERASE"/>
    <property type="match status" value="1"/>
</dbReference>
<sequence length="287" mass="31536">MTQSDSQTDSPSPASSEPPPRPAGIDLRGVWFDRVTQAQAVDHIMVHLDAGQGGWVITSNLDHLLRSGRDPEFRAMLDECDLVVADGAPLVWASKIQGTPLPERVAGSEMVWSIAEAAANRDKSVFLLGGDPGTADASGEVLVRKYPNLRIAGTFCPPMGFEKDPEQMEAMTRALRESGADLVYVALGSPKQERLIREIREVLPGAWWLGVGISLSFIAGEVKQAPVLIRKFGMEWMHRMLQEPKRLARRYLIDGIPFAFVLISSSVLRRVVKNRAELETPAGRRSA</sequence>
<comment type="caution">
    <text evidence="4">The sequence shown here is derived from an EMBL/GenBank/DDBJ whole genome shotgun (WGS) entry which is preliminary data.</text>
</comment>
<evidence type="ECO:0000313" key="4">
    <source>
        <dbReference type="EMBL" id="MBB6430458.1"/>
    </source>
</evidence>
<dbReference type="PANTHER" id="PTHR34136">
    <property type="match status" value="1"/>
</dbReference>
<name>A0A7X0LLY8_9BACT</name>
<evidence type="ECO:0000256" key="2">
    <source>
        <dbReference type="ARBA" id="ARBA00022679"/>
    </source>
</evidence>
<accession>A0A7X0LLY8</accession>
<keyword evidence="5" id="KW-1185">Reference proteome</keyword>
<dbReference type="AlphaFoldDB" id="A0A7X0LLY8"/>
<dbReference type="EC" id="2.4.1.187" evidence="4"/>
<evidence type="ECO:0000256" key="3">
    <source>
        <dbReference type="SAM" id="MobiDB-lite"/>
    </source>
</evidence>
<dbReference type="EMBL" id="JACHGY010000001">
    <property type="protein sequence ID" value="MBB6430458.1"/>
    <property type="molecule type" value="Genomic_DNA"/>
</dbReference>
<keyword evidence="1 4" id="KW-0328">Glycosyltransferase</keyword>
<dbReference type="RefSeq" id="WP_184677973.1">
    <property type="nucleotide sequence ID" value="NZ_JACHGY010000001.1"/>
</dbReference>
<evidence type="ECO:0000256" key="1">
    <source>
        <dbReference type="ARBA" id="ARBA00022676"/>
    </source>
</evidence>
<gene>
    <name evidence="4" type="ORF">HNQ40_002264</name>
</gene>
<keyword evidence="2 4" id="KW-0808">Transferase</keyword>
<organism evidence="4 5">
    <name type="scientific">Algisphaera agarilytica</name>
    <dbReference type="NCBI Taxonomy" id="1385975"/>
    <lineage>
        <taxon>Bacteria</taxon>
        <taxon>Pseudomonadati</taxon>
        <taxon>Planctomycetota</taxon>
        <taxon>Phycisphaerae</taxon>
        <taxon>Phycisphaerales</taxon>
        <taxon>Phycisphaeraceae</taxon>
        <taxon>Algisphaera</taxon>
    </lineage>
</organism>
<dbReference type="NCBIfam" id="TIGR00696">
    <property type="entry name" value="wecG_tagA_cpsF"/>
    <property type="match status" value="1"/>
</dbReference>
<proteinExistence type="predicted"/>
<protein>
    <submittedName>
        <fullName evidence="4">N-acetylglucosaminyldiphosphoundecaprenol N-acetyl-beta-D-mannosaminyltransferase</fullName>
        <ecNumber evidence="4">2.4.1.187</ecNumber>
    </submittedName>
</protein>
<dbReference type="InterPro" id="IPR004629">
    <property type="entry name" value="WecG_TagA_CpsF"/>
</dbReference>
<evidence type="ECO:0000313" key="5">
    <source>
        <dbReference type="Proteomes" id="UP000541810"/>
    </source>
</evidence>
<reference evidence="4 5" key="1">
    <citation type="submission" date="2020-08" db="EMBL/GenBank/DDBJ databases">
        <title>Genomic Encyclopedia of Type Strains, Phase IV (KMG-IV): sequencing the most valuable type-strain genomes for metagenomic binning, comparative biology and taxonomic classification.</title>
        <authorList>
            <person name="Goeker M."/>
        </authorList>
    </citation>
    <scope>NUCLEOTIDE SEQUENCE [LARGE SCALE GENOMIC DNA]</scope>
    <source>
        <strain evidence="4 5">DSM 103725</strain>
    </source>
</reference>
<feature type="region of interest" description="Disordered" evidence="3">
    <location>
        <begin position="1"/>
        <end position="23"/>
    </location>
</feature>
<dbReference type="Pfam" id="PF03808">
    <property type="entry name" value="Glyco_tran_WecG"/>
    <property type="match status" value="1"/>
</dbReference>